<evidence type="ECO:0000313" key="1">
    <source>
        <dbReference type="EMBL" id="GIY09647.1"/>
    </source>
</evidence>
<evidence type="ECO:0000313" key="2">
    <source>
        <dbReference type="Proteomes" id="UP001054837"/>
    </source>
</evidence>
<reference evidence="1 2" key="1">
    <citation type="submission" date="2021-06" db="EMBL/GenBank/DDBJ databases">
        <title>Caerostris darwini draft genome.</title>
        <authorList>
            <person name="Kono N."/>
            <person name="Arakawa K."/>
        </authorList>
    </citation>
    <scope>NUCLEOTIDE SEQUENCE [LARGE SCALE GENOMIC DNA]</scope>
</reference>
<gene>
    <name evidence="1" type="ORF">CDAR_376221</name>
</gene>
<protein>
    <submittedName>
        <fullName evidence="1">Uncharacterized protein</fullName>
    </submittedName>
</protein>
<comment type="caution">
    <text evidence="1">The sequence shown here is derived from an EMBL/GenBank/DDBJ whole genome shotgun (WGS) entry which is preliminary data.</text>
</comment>
<proteinExistence type="predicted"/>
<name>A0AAV4QN63_9ARAC</name>
<sequence length="94" mass="10871">MDELDLRKDREEAEMWLKKEAGMKNGGKKRSVSKFVPCKKSKSESVIRVTGTIHERKVNDHFSSDNFERNVSELRRKNGESFNVSGNAIRETKK</sequence>
<dbReference type="Proteomes" id="UP001054837">
    <property type="component" value="Unassembled WGS sequence"/>
</dbReference>
<organism evidence="1 2">
    <name type="scientific">Caerostris darwini</name>
    <dbReference type="NCBI Taxonomy" id="1538125"/>
    <lineage>
        <taxon>Eukaryota</taxon>
        <taxon>Metazoa</taxon>
        <taxon>Ecdysozoa</taxon>
        <taxon>Arthropoda</taxon>
        <taxon>Chelicerata</taxon>
        <taxon>Arachnida</taxon>
        <taxon>Araneae</taxon>
        <taxon>Araneomorphae</taxon>
        <taxon>Entelegynae</taxon>
        <taxon>Araneoidea</taxon>
        <taxon>Araneidae</taxon>
        <taxon>Caerostris</taxon>
    </lineage>
</organism>
<accession>A0AAV4QN63</accession>
<keyword evidence="2" id="KW-1185">Reference proteome</keyword>
<dbReference type="AlphaFoldDB" id="A0AAV4QN63"/>
<dbReference type="EMBL" id="BPLQ01004669">
    <property type="protein sequence ID" value="GIY09647.1"/>
    <property type="molecule type" value="Genomic_DNA"/>
</dbReference>